<protein>
    <recommendedName>
        <fullName evidence="5">Hemolysin-type calcium-binding region</fullName>
    </recommendedName>
</protein>
<accession>E8MZY2</accession>
<dbReference type="HOGENOM" id="CLU_1871098_0_0_0"/>
<reference evidence="3 4" key="1">
    <citation type="submission" date="2010-12" db="EMBL/GenBank/DDBJ databases">
        <title>Whole genome sequence of Anaerolinea thermophila UNI-1.</title>
        <authorList>
            <person name="Narita-Yamada S."/>
            <person name="Kishi E."/>
            <person name="Watanabe Y."/>
            <person name="Takasaki K."/>
            <person name="Ankai A."/>
            <person name="Oguchi A."/>
            <person name="Fukui S."/>
            <person name="Takahashi M."/>
            <person name="Yashiro I."/>
            <person name="Hosoyama A."/>
            <person name="Sekiguchi Y."/>
            <person name="Hanada S."/>
            <person name="Fujita N."/>
        </authorList>
    </citation>
    <scope>NUCLEOTIDE SEQUENCE [LARGE SCALE GENOMIC DNA]</scope>
    <source>
        <strain evidence="4">DSM 14523 / JCM 11388 / NBRC 100420 / UNI-1</strain>
    </source>
</reference>
<dbReference type="EMBL" id="AP012029">
    <property type="protein sequence ID" value="BAJ62317.1"/>
    <property type="molecule type" value="Genomic_DNA"/>
</dbReference>
<dbReference type="Gene3D" id="2.150.10.10">
    <property type="entry name" value="Serralysin-like metalloprotease, C-terminal"/>
    <property type="match status" value="1"/>
</dbReference>
<dbReference type="InterPro" id="IPR011049">
    <property type="entry name" value="Serralysin-like_metalloprot_C"/>
</dbReference>
<dbReference type="Proteomes" id="UP000008922">
    <property type="component" value="Chromosome"/>
</dbReference>
<dbReference type="KEGG" id="atm:ANT_02830"/>
<dbReference type="RefSeq" id="WP_013558714.1">
    <property type="nucleotide sequence ID" value="NC_014960.1"/>
</dbReference>
<dbReference type="PROSITE" id="PS00330">
    <property type="entry name" value="HEMOLYSIN_CALCIUM"/>
    <property type="match status" value="1"/>
</dbReference>
<sequence length="136" mass="14015">MRRLRVLLGVMFVFILLGAVSAVAGANVVPVTRAGMITRTNTPNDFRPPACTANVTSIISGSGTLNGTPGNDLMLGSAVGDTLYGGAGNDCLMGGGGFDWLFGEDGNDYLNGGPGFDLCFGGLGLNTYDVSCEIQW</sequence>
<keyword evidence="2" id="KW-0964">Secreted</keyword>
<dbReference type="OrthoDB" id="172564at2"/>
<organism evidence="3 4">
    <name type="scientific">Anaerolinea thermophila (strain DSM 14523 / JCM 11388 / NBRC 100420 / UNI-1)</name>
    <dbReference type="NCBI Taxonomy" id="926569"/>
    <lineage>
        <taxon>Bacteria</taxon>
        <taxon>Bacillati</taxon>
        <taxon>Chloroflexota</taxon>
        <taxon>Anaerolineae</taxon>
        <taxon>Anaerolineales</taxon>
        <taxon>Anaerolineaceae</taxon>
        <taxon>Anaerolinea</taxon>
    </lineage>
</organism>
<dbReference type="InterPro" id="IPR018511">
    <property type="entry name" value="Hemolysin-typ_Ca-bd_CS"/>
</dbReference>
<evidence type="ECO:0008006" key="5">
    <source>
        <dbReference type="Google" id="ProtNLM"/>
    </source>
</evidence>
<keyword evidence="4" id="KW-1185">Reference proteome</keyword>
<evidence type="ECO:0000313" key="4">
    <source>
        <dbReference type="Proteomes" id="UP000008922"/>
    </source>
</evidence>
<dbReference type="InterPro" id="IPR050557">
    <property type="entry name" value="RTX_toxin/Mannuronan_C5-epim"/>
</dbReference>
<dbReference type="STRING" id="926569.ANT_02830"/>
<dbReference type="InParanoid" id="E8MZY2"/>
<dbReference type="PRINTS" id="PR00313">
    <property type="entry name" value="CABNDNGRPT"/>
</dbReference>
<dbReference type="InterPro" id="IPR001343">
    <property type="entry name" value="Hemolysn_Ca-bd"/>
</dbReference>
<dbReference type="PANTHER" id="PTHR38340:SF1">
    <property type="entry name" value="S-LAYER PROTEIN"/>
    <property type="match status" value="1"/>
</dbReference>
<evidence type="ECO:0000313" key="3">
    <source>
        <dbReference type="EMBL" id="BAJ62317.1"/>
    </source>
</evidence>
<dbReference type="PANTHER" id="PTHR38340">
    <property type="entry name" value="S-LAYER PROTEIN"/>
    <property type="match status" value="1"/>
</dbReference>
<evidence type="ECO:0000256" key="1">
    <source>
        <dbReference type="ARBA" id="ARBA00004613"/>
    </source>
</evidence>
<dbReference type="SUPFAM" id="SSF51120">
    <property type="entry name" value="beta-Roll"/>
    <property type="match status" value="1"/>
</dbReference>
<dbReference type="GO" id="GO:0005509">
    <property type="term" value="F:calcium ion binding"/>
    <property type="evidence" value="ECO:0007669"/>
    <property type="project" value="InterPro"/>
</dbReference>
<dbReference type="eggNOG" id="COG2931">
    <property type="taxonomic scope" value="Bacteria"/>
</dbReference>
<gene>
    <name evidence="3" type="ordered locus">ANT_02830</name>
</gene>
<proteinExistence type="predicted"/>
<comment type="subcellular location">
    <subcellularLocation>
        <location evidence="1">Secreted</location>
    </subcellularLocation>
</comment>
<name>E8MZY2_ANATU</name>
<evidence type="ECO:0000256" key="2">
    <source>
        <dbReference type="ARBA" id="ARBA00022525"/>
    </source>
</evidence>
<dbReference type="Pfam" id="PF00353">
    <property type="entry name" value="HemolysinCabind"/>
    <property type="match status" value="1"/>
</dbReference>
<dbReference type="GO" id="GO:0005576">
    <property type="term" value="C:extracellular region"/>
    <property type="evidence" value="ECO:0007669"/>
    <property type="project" value="UniProtKB-SubCell"/>
</dbReference>
<dbReference type="AlphaFoldDB" id="E8MZY2"/>